<keyword evidence="2 3" id="KW-0040">ANK repeat</keyword>
<feature type="repeat" description="ANK" evidence="3">
    <location>
        <begin position="607"/>
        <end position="639"/>
    </location>
</feature>
<dbReference type="PROSITE" id="PS50088">
    <property type="entry name" value="ANK_REPEAT"/>
    <property type="match status" value="3"/>
</dbReference>
<evidence type="ECO:0000256" key="2">
    <source>
        <dbReference type="ARBA" id="ARBA00023043"/>
    </source>
</evidence>
<feature type="compositionally biased region" description="Basic and acidic residues" evidence="4">
    <location>
        <begin position="868"/>
        <end position="877"/>
    </location>
</feature>
<feature type="region of interest" description="Disordered" evidence="4">
    <location>
        <begin position="495"/>
        <end position="514"/>
    </location>
</feature>
<feature type="region of interest" description="Disordered" evidence="4">
    <location>
        <begin position="868"/>
        <end position="899"/>
    </location>
</feature>
<evidence type="ECO:0000256" key="4">
    <source>
        <dbReference type="SAM" id="MobiDB-lite"/>
    </source>
</evidence>
<feature type="compositionally biased region" description="Low complexity" evidence="4">
    <location>
        <begin position="878"/>
        <end position="899"/>
    </location>
</feature>
<dbReference type="SMART" id="SM00248">
    <property type="entry name" value="ANK"/>
    <property type="match status" value="6"/>
</dbReference>
<evidence type="ECO:0000256" key="3">
    <source>
        <dbReference type="PROSITE-ProRule" id="PRU00023"/>
    </source>
</evidence>
<dbReference type="InterPro" id="IPR002110">
    <property type="entry name" value="Ankyrin_rpt"/>
</dbReference>
<name>A0AB34IVZ3_PRYPA</name>
<feature type="region of interest" description="Disordered" evidence="4">
    <location>
        <begin position="197"/>
        <end position="300"/>
    </location>
</feature>
<dbReference type="Pfam" id="PF12796">
    <property type="entry name" value="Ank_2"/>
    <property type="match status" value="2"/>
</dbReference>
<dbReference type="SUPFAM" id="SSF48403">
    <property type="entry name" value="Ankyrin repeat"/>
    <property type="match status" value="2"/>
</dbReference>
<feature type="compositionally biased region" description="Low complexity" evidence="4">
    <location>
        <begin position="232"/>
        <end position="246"/>
    </location>
</feature>
<dbReference type="Proteomes" id="UP001515480">
    <property type="component" value="Unassembled WGS sequence"/>
</dbReference>
<gene>
    <name evidence="5" type="ORF">AB1Y20_008173</name>
</gene>
<feature type="repeat" description="ANK" evidence="3">
    <location>
        <begin position="574"/>
        <end position="606"/>
    </location>
</feature>
<keyword evidence="1" id="KW-0677">Repeat</keyword>
<protein>
    <submittedName>
        <fullName evidence="5">Uncharacterized protein</fullName>
    </submittedName>
</protein>
<evidence type="ECO:0000256" key="1">
    <source>
        <dbReference type="ARBA" id="ARBA00022737"/>
    </source>
</evidence>
<dbReference type="InterPro" id="IPR036770">
    <property type="entry name" value="Ankyrin_rpt-contain_sf"/>
</dbReference>
<feature type="compositionally biased region" description="Low complexity" evidence="4">
    <location>
        <begin position="774"/>
        <end position="807"/>
    </location>
</feature>
<evidence type="ECO:0000313" key="5">
    <source>
        <dbReference type="EMBL" id="KAL1507327.1"/>
    </source>
</evidence>
<comment type="caution">
    <text evidence="5">The sequence shown here is derived from an EMBL/GenBank/DDBJ whole genome shotgun (WGS) entry which is preliminary data.</text>
</comment>
<evidence type="ECO:0000313" key="6">
    <source>
        <dbReference type="Proteomes" id="UP001515480"/>
    </source>
</evidence>
<dbReference type="Gene3D" id="1.25.40.20">
    <property type="entry name" value="Ankyrin repeat-containing domain"/>
    <property type="match status" value="3"/>
</dbReference>
<proteinExistence type="predicted"/>
<reference evidence="5 6" key="1">
    <citation type="journal article" date="2024" name="Science">
        <title>Giant polyketide synthase enzymes in the biosynthesis of giant marine polyether toxins.</title>
        <authorList>
            <person name="Fallon T.R."/>
            <person name="Shende V.V."/>
            <person name="Wierzbicki I.H."/>
            <person name="Pendleton A.L."/>
            <person name="Watervoot N.F."/>
            <person name="Auber R.P."/>
            <person name="Gonzalez D.J."/>
            <person name="Wisecaver J.H."/>
            <person name="Moore B.S."/>
        </authorList>
    </citation>
    <scope>NUCLEOTIDE SEQUENCE [LARGE SCALE GENOMIC DNA]</scope>
    <source>
        <strain evidence="5 6">12B1</strain>
    </source>
</reference>
<dbReference type="PANTHER" id="PTHR24201">
    <property type="entry name" value="ANK_REP_REGION DOMAIN-CONTAINING PROTEIN"/>
    <property type="match status" value="1"/>
</dbReference>
<keyword evidence="6" id="KW-1185">Reference proteome</keyword>
<dbReference type="InterPro" id="IPR050776">
    <property type="entry name" value="Ank_Repeat/CDKN_Inhibitor"/>
</dbReference>
<dbReference type="PROSITE" id="PS50297">
    <property type="entry name" value="ANK_REP_REGION"/>
    <property type="match status" value="2"/>
</dbReference>
<dbReference type="EMBL" id="JBGBPQ010000018">
    <property type="protein sequence ID" value="KAL1507327.1"/>
    <property type="molecule type" value="Genomic_DNA"/>
</dbReference>
<sequence>MGSSRVAPEPSFDSIGTMDPEKQPQRRRARGTNVLRRLEKLEEDMLAMDGTPPHSAGASEGYKTTALHQAALRGDVRRMVMLLGQEQAERHLALRDEAGWLPLHYAACAGRRYSFRLPLGPHAPPGVRETCQRVLQSVRATLQQIIARQQEEEELLAALAASEAAPEEKPAVATAKDSFGERLDAFFLEHDAIASHNLLPRHREAPRAPGSPPSKESTASPPPPPPQEKAEAAPAEGAAKSVSPQRPRGHRAAPRAPSNAAKEGEQAAHRTAPQKAQATMLADGLEEDAERAMEKEQPRGVWVEVQHSQSGQRVIEIILAELHDVEVADAELLQRQSSGEGYLLPNCPLQRAALVMNELLQVRVASTQKGHEAVHVGEHDDGGLLDGPLGECVMKPQLRLKQMKALIPALKNTIGAEYVMMVSRVAQPEKVLCTERVRGQGKAAWEATLALDLELPVAWPLEVELRLRAADPDGTELHESVAVVSLPTWKGTHTVNMRSDANKPADEASSAGKDALGSSARIEYEVSMPYPSTDPAGGSSLVAGSFAAMSLLDGATCLSILLRAGADPNVRDLVSATPLHKAVAHGDMRALRVLLQAGGDLEAFNMYGDRCLHRAVENARVATSRLLLKCSADPNVPNNRGDVPLHIACAGGEIRLVNMLLAQGAIALSANQLGWTPLHTSVAYEQYDSLAALVTFHKRRRLPWCDLQSKGMNDTPLHVAVRMLRLQELLWMVKNGFENALVVKNADGRTVAQLLAVAIKELRLMAKRAKRASSGRASPPKAKAGGTTAGSSSPGGRSPWARGSNSPERARKKRSKAPAKSPAVTLPFEECLHRLGTGGIEQLESALVALTKMEGEIERALAKEREQLARKKKEALAKKNAAASKGKSSSGRSAVKLRL</sequence>
<feature type="region of interest" description="Disordered" evidence="4">
    <location>
        <begin position="770"/>
        <end position="823"/>
    </location>
</feature>
<feature type="repeat" description="ANK" evidence="3">
    <location>
        <begin position="640"/>
        <end position="672"/>
    </location>
</feature>
<organism evidence="5 6">
    <name type="scientific">Prymnesium parvum</name>
    <name type="common">Toxic golden alga</name>
    <dbReference type="NCBI Taxonomy" id="97485"/>
    <lineage>
        <taxon>Eukaryota</taxon>
        <taxon>Haptista</taxon>
        <taxon>Haptophyta</taxon>
        <taxon>Prymnesiophyceae</taxon>
        <taxon>Prymnesiales</taxon>
        <taxon>Prymnesiaceae</taxon>
        <taxon>Prymnesium</taxon>
    </lineage>
</organism>
<accession>A0AB34IVZ3</accession>
<feature type="region of interest" description="Disordered" evidence="4">
    <location>
        <begin position="1"/>
        <end position="32"/>
    </location>
</feature>
<dbReference type="AlphaFoldDB" id="A0AB34IVZ3"/>